<dbReference type="InterPro" id="IPR011014">
    <property type="entry name" value="MscS_channel_TM-2"/>
</dbReference>
<dbReference type="InterPro" id="IPR049278">
    <property type="entry name" value="MS_channel_C"/>
</dbReference>
<feature type="transmembrane region" description="Helical" evidence="7">
    <location>
        <begin position="200"/>
        <end position="220"/>
    </location>
</feature>
<dbReference type="PANTHER" id="PTHR30221:SF1">
    <property type="entry name" value="SMALL-CONDUCTANCE MECHANOSENSITIVE CHANNEL"/>
    <property type="match status" value="1"/>
</dbReference>
<organism evidence="10 11">
    <name type="scientific">Candidatus Thalassospirochaeta sargassi</name>
    <dbReference type="NCBI Taxonomy" id="3119039"/>
    <lineage>
        <taxon>Bacteria</taxon>
        <taxon>Pseudomonadati</taxon>
        <taxon>Spirochaetota</taxon>
        <taxon>Spirochaetia</taxon>
        <taxon>Spirochaetales</taxon>
        <taxon>Spirochaetaceae</taxon>
        <taxon>Candidatus Thalassospirochaeta</taxon>
    </lineage>
</organism>
<keyword evidence="3" id="KW-1003">Cell membrane</keyword>
<evidence type="ECO:0000313" key="10">
    <source>
        <dbReference type="EMBL" id="MDC7228445.1"/>
    </source>
</evidence>
<name>A0AAJ1IFM8_9SPIO</name>
<dbReference type="Pfam" id="PF21082">
    <property type="entry name" value="MS_channel_3rd"/>
    <property type="match status" value="1"/>
</dbReference>
<dbReference type="Gene3D" id="2.30.30.60">
    <property type="match status" value="1"/>
</dbReference>
<comment type="similarity">
    <text evidence="2">Belongs to the MscS (TC 1.A.23) family.</text>
</comment>
<dbReference type="Pfam" id="PF00924">
    <property type="entry name" value="MS_channel_2nd"/>
    <property type="match status" value="1"/>
</dbReference>
<feature type="transmembrane region" description="Helical" evidence="7">
    <location>
        <begin position="56"/>
        <end position="82"/>
    </location>
</feature>
<evidence type="ECO:0000259" key="9">
    <source>
        <dbReference type="Pfam" id="PF21082"/>
    </source>
</evidence>
<dbReference type="InterPro" id="IPR023408">
    <property type="entry name" value="MscS_beta-dom_sf"/>
</dbReference>
<feature type="transmembrane region" description="Helical" evidence="7">
    <location>
        <begin position="295"/>
        <end position="313"/>
    </location>
</feature>
<dbReference type="SUPFAM" id="SSF82689">
    <property type="entry name" value="Mechanosensitive channel protein MscS (YggB), C-terminal domain"/>
    <property type="match status" value="1"/>
</dbReference>
<feature type="transmembrane region" description="Helical" evidence="7">
    <location>
        <begin position="320"/>
        <end position="339"/>
    </location>
</feature>
<keyword evidence="4 7" id="KW-0812">Transmembrane</keyword>
<evidence type="ECO:0000256" key="2">
    <source>
        <dbReference type="ARBA" id="ARBA00008017"/>
    </source>
</evidence>
<protein>
    <submittedName>
        <fullName evidence="10">Mechanosensitive ion channel family protein</fullName>
    </submittedName>
</protein>
<dbReference type="Proteomes" id="UP001221217">
    <property type="component" value="Unassembled WGS sequence"/>
</dbReference>
<dbReference type="SUPFAM" id="SSF82861">
    <property type="entry name" value="Mechanosensitive channel protein MscS (YggB), transmembrane region"/>
    <property type="match status" value="1"/>
</dbReference>
<sequence length="530" mass="59161">MEILDFLNIILTSYTDLEYSSLLGTGIVSVILFLSLQITAYIIIRVINKQKRLKIASVLTAVVKGGRVFAGYLIVYLFLIGIKNAEIPEYPINLIHRAMELAILGIGAIAAFLRLVRPLRKAGLNISDEPGAKIQSKITSEKGLRLVVMLFILSFYISRLKSEFTDQMQTGLWLSIIIIINSIFLMVALFFAVEKLLPRIQFYLQANFTSVLAVNFLTVVKGPLKIIILIIFLISVKPVIAVYASLNDIAAKLIEISISASTILILFNVTDIVISKLSKFSELETNSLDKTLIEMIRMIVKICFIAIFCFITVRVLSGKPLTTILAGLGIGGLAVALAAQDTLKNFFGSIMIMSDRPFKVGERILVDGYDGTIESIGFRSTRIRTLTGNQVVIPNDKVAQASIENVGRRASIRRLTNITITYSTPPEKVEKALAIIRDILDNHEGMLQELPPRVYFNEFNADSLNIIVLYWYSPPDYWEYMRFSEEVNLRIMKAFAAEGIEFAFPTQTTFLEQEDGKSIKLDLGGLKSSD</sequence>
<dbReference type="GO" id="GO:0008381">
    <property type="term" value="F:mechanosensitive monoatomic ion channel activity"/>
    <property type="evidence" value="ECO:0007669"/>
    <property type="project" value="InterPro"/>
</dbReference>
<dbReference type="InterPro" id="IPR006685">
    <property type="entry name" value="MscS_channel_2nd"/>
</dbReference>
<feature type="transmembrane region" description="Helical" evidence="7">
    <location>
        <begin position="94"/>
        <end position="116"/>
    </location>
</feature>
<dbReference type="InterPro" id="IPR045275">
    <property type="entry name" value="MscS_archaea/bacteria_type"/>
</dbReference>
<dbReference type="InterPro" id="IPR010920">
    <property type="entry name" value="LSM_dom_sf"/>
</dbReference>
<keyword evidence="6 7" id="KW-0472">Membrane</keyword>
<dbReference type="Gene3D" id="3.30.70.100">
    <property type="match status" value="1"/>
</dbReference>
<comment type="subcellular location">
    <subcellularLocation>
        <location evidence="1">Cell membrane</location>
        <topology evidence="1">Multi-pass membrane protein</topology>
    </subcellularLocation>
</comment>
<dbReference type="EMBL" id="JAQQAL010000047">
    <property type="protein sequence ID" value="MDC7228445.1"/>
    <property type="molecule type" value="Genomic_DNA"/>
</dbReference>
<evidence type="ECO:0000256" key="6">
    <source>
        <dbReference type="ARBA" id="ARBA00023136"/>
    </source>
</evidence>
<feature type="transmembrane region" description="Helical" evidence="7">
    <location>
        <begin position="143"/>
        <end position="160"/>
    </location>
</feature>
<evidence type="ECO:0000256" key="3">
    <source>
        <dbReference type="ARBA" id="ARBA00022475"/>
    </source>
</evidence>
<accession>A0AAJ1IFM8</accession>
<dbReference type="GO" id="GO:0005886">
    <property type="term" value="C:plasma membrane"/>
    <property type="evidence" value="ECO:0007669"/>
    <property type="project" value="UniProtKB-SubCell"/>
</dbReference>
<keyword evidence="5 7" id="KW-1133">Transmembrane helix</keyword>
<gene>
    <name evidence="10" type="ORF">PQJ61_16915</name>
</gene>
<dbReference type="InterPro" id="IPR011066">
    <property type="entry name" value="MscS_channel_C_sf"/>
</dbReference>
<feature type="transmembrane region" description="Helical" evidence="7">
    <location>
        <begin position="20"/>
        <end position="44"/>
    </location>
</feature>
<reference evidence="10 11" key="1">
    <citation type="submission" date="2022-12" db="EMBL/GenBank/DDBJ databases">
        <title>Metagenome assembled genome from gulf of manar.</title>
        <authorList>
            <person name="Kohli P."/>
            <person name="Pk S."/>
            <person name="Venkata Ramana C."/>
            <person name="Sasikala C."/>
        </authorList>
    </citation>
    <scope>NUCLEOTIDE SEQUENCE [LARGE SCALE GENOMIC DNA]</scope>
    <source>
        <strain evidence="10">JB008</strain>
    </source>
</reference>
<dbReference type="Gene3D" id="1.10.287.1260">
    <property type="match status" value="1"/>
</dbReference>
<feature type="transmembrane region" description="Helical" evidence="7">
    <location>
        <begin position="226"/>
        <end position="246"/>
    </location>
</feature>
<feature type="domain" description="Mechanosensitive ion channel MscS" evidence="8">
    <location>
        <begin position="341"/>
        <end position="406"/>
    </location>
</feature>
<dbReference type="PANTHER" id="PTHR30221">
    <property type="entry name" value="SMALL-CONDUCTANCE MECHANOSENSITIVE CHANNEL"/>
    <property type="match status" value="1"/>
</dbReference>
<feature type="domain" description="Mechanosensitive ion channel MscS C-terminal" evidence="9">
    <location>
        <begin position="416"/>
        <end position="502"/>
    </location>
</feature>
<evidence type="ECO:0000256" key="4">
    <source>
        <dbReference type="ARBA" id="ARBA00022692"/>
    </source>
</evidence>
<evidence type="ECO:0000313" key="11">
    <source>
        <dbReference type="Proteomes" id="UP001221217"/>
    </source>
</evidence>
<comment type="caution">
    <text evidence="10">The sequence shown here is derived from an EMBL/GenBank/DDBJ whole genome shotgun (WGS) entry which is preliminary data.</text>
</comment>
<feature type="transmembrane region" description="Helical" evidence="7">
    <location>
        <begin position="172"/>
        <end position="193"/>
    </location>
</feature>
<dbReference type="AlphaFoldDB" id="A0AAJ1IFM8"/>
<feature type="transmembrane region" description="Helical" evidence="7">
    <location>
        <begin position="253"/>
        <end position="275"/>
    </location>
</feature>
<evidence type="ECO:0000259" key="8">
    <source>
        <dbReference type="Pfam" id="PF00924"/>
    </source>
</evidence>
<evidence type="ECO:0000256" key="7">
    <source>
        <dbReference type="SAM" id="Phobius"/>
    </source>
</evidence>
<evidence type="ECO:0000256" key="5">
    <source>
        <dbReference type="ARBA" id="ARBA00022989"/>
    </source>
</evidence>
<evidence type="ECO:0000256" key="1">
    <source>
        <dbReference type="ARBA" id="ARBA00004651"/>
    </source>
</evidence>
<dbReference type="SUPFAM" id="SSF50182">
    <property type="entry name" value="Sm-like ribonucleoproteins"/>
    <property type="match status" value="1"/>
</dbReference>
<proteinExistence type="inferred from homology"/>